<organism evidence="2">
    <name type="scientific">Hexamita inflata</name>
    <dbReference type="NCBI Taxonomy" id="28002"/>
    <lineage>
        <taxon>Eukaryota</taxon>
        <taxon>Metamonada</taxon>
        <taxon>Diplomonadida</taxon>
        <taxon>Hexamitidae</taxon>
        <taxon>Hexamitinae</taxon>
        <taxon>Hexamita</taxon>
    </lineage>
</organism>
<sequence>MKKMLQDLQQKLQRANFDASKVQHQNKNYEQIENKSIDADIPKRQPRTAWSVLEQTQFLTGISKYGTNAKQIANHIQTRTPIQCQSHIQKHLQRIDLLKEKAVQFTGQCQNKTVDAFLKRMTTMSHFQQLNLEIISSCTKYPGQFTNPITTHLETPGQISVNTLNSCMRIVRGTFQCALDYEGNDQTALAALRGELATDAPQLIRVCCDTQQGNLVRNNTFNAVKLSYLCESYMVMWIVLHAQGGIADPITKIVKLMKYLDRVLEHEYFFQNVADWLQMTTADVQMMWFCAVVLKAAYTYGNEQ</sequence>
<dbReference type="AlphaFoldDB" id="A0AA86Q5I9"/>
<protein>
    <submittedName>
        <fullName evidence="2">Myb-like DNA-binding domain-containing protein</fullName>
    </submittedName>
    <submittedName>
        <fullName evidence="3">Myb-like_DNA-binding domain-containing protein</fullName>
    </submittedName>
</protein>
<name>A0AA86Q5I9_9EUKA</name>
<gene>
    <name evidence="3" type="ORF">HINF_LOCUS28358</name>
    <name evidence="2" type="ORF">HINF_LOCUS34177</name>
</gene>
<keyword evidence="4" id="KW-1185">Reference proteome</keyword>
<proteinExistence type="predicted"/>
<dbReference type="InterPro" id="IPR017930">
    <property type="entry name" value="Myb_dom"/>
</dbReference>
<keyword evidence="2" id="KW-0238">DNA-binding</keyword>
<dbReference type="InterPro" id="IPR001005">
    <property type="entry name" value="SANT/Myb"/>
</dbReference>
<dbReference type="Pfam" id="PF00249">
    <property type="entry name" value="Myb_DNA-binding"/>
    <property type="match status" value="1"/>
</dbReference>
<evidence type="ECO:0000313" key="3">
    <source>
        <dbReference type="EMBL" id="CAL6021826.1"/>
    </source>
</evidence>
<dbReference type="Proteomes" id="UP001642409">
    <property type="component" value="Unassembled WGS sequence"/>
</dbReference>
<accession>A0AA86Q5I9</accession>
<dbReference type="PANTHER" id="PTHR44042:SF67">
    <property type="entry name" value="MYB-LIKE PROTEIN I"/>
    <property type="match status" value="1"/>
</dbReference>
<dbReference type="EMBL" id="CAXDID020000089">
    <property type="protein sequence ID" value="CAL6021826.1"/>
    <property type="molecule type" value="Genomic_DNA"/>
</dbReference>
<evidence type="ECO:0000259" key="1">
    <source>
        <dbReference type="PROSITE" id="PS51294"/>
    </source>
</evidence>
<dbReference type="PROSITE" id="PS51294">
    <property type="entry name" value="HTH_MYB"/>
    <property type="match status" value="1"/>
</dbReference>
<dbReference type="PANTHER" id="PTHR44042">
    <property type="entry name" value="DUPLICATED HOMEODOMAIN-LIKE SUPERFAMILY PROTEIN-RELATED"/>
    <property type="match status" value="1"/>
</dbReference>
<dbReference type="CDD" id="cd00167">
    <property type="entry name" value="SANT"/>
    <property type="match status" value="1"/>
</dbReference>
<comment type="caution">
    <text evidence="2">The sequence shown here is derived from an EMBL/GenBank/DDBJ whole genome shotgun (WGS) entry which is preliminary data.</text>
</comment>
<reference evidence="2" key="1">
    <citation type="submission" date="2023-06" db="EMBL/GenBank/DDBJ databases">
        <authorList>
            <person name="Kurt Z."/>
        </authorList>
    </citation>
    <scope>NUCLEOTIDE SEQUENCE</scope>
</reference>
<evidence type="ECO:0000313" key="2">
    <source>
        <dbReference type="EMBL" id="CAI9946532.1"/>
    </source>
</evidence>
<dbReference type="SMART" id="SM00717">
    <property type="entry name" value="SANT"/>
    <property type="match status" value="1"/>
</dbReference>
<dbReference type="GO" id="GO:0003677">
    <property type="term" value="F:DNA binding"/>
    <property type="evidence" value="ECO:0007669"/>
    <property type="project" value="UniProtKB-KW"/>
</dbReference>
<evidence type="ECO:0000313" key="4">
    <source>
        <dbReference type="Proteomes" id="UP001642409"/>
    </source>
</evidence>
<reference evidence="3 4" key="2">
    <citation type="submission" date="2024-07" db="EMBL/GenBank/DDBJ databases">
        <authorList>
            <person name="Akdeniz Z."/>
        </authorList>
    </citation>
    <scope>NUCLEOTIDE SEQUENCE [LARGE SCALE GENOMIC DNA]</scope>
</reference>
<dbReference type="EMBL" id="CATOUU010000762">
    <property type="protein sequence ID" value="CAI9946532.1"/>
    <property type="molecule type" value="Genomic_DNA"/>
</dbReference>
<dbReference type="InterPro" id="IPR009057">
    <property type="entry name" value="Homeodomain-like_sf"/>
</dbReference>
<feature type="domain" description="HTH myb-type" evidence="1">
    <location>
        <begin position="47"/>
        <end position="96"/>
    </location>
</feature>
<dbReference type="Gene3D" id="1.10.10.60">
    <property type="entry name" value="Homeodomain-like"/>
    <property type="match status" value="1"/>
</dbReference>
<dbReference type="SUPFAM" id="SSF46689">
    <property type="entry name" value="Homeodomain-like"/>
    <property type="match status" value="1"/>
</dbReference>